<evidence type="ECO:0000313" key="2">
    <source>
        <dbReference type="Proteomes" id="UP000235672"/>
    </source>
</evidence>
<organism evidence="1 2">
    <name type="scientific">Hyaloscypha hepaticicola</name>
    <dbReference type="NCBI Taxonomy" id="2082293"/>
    <lineage>
        <taxon>Eukaryota</taxon>
        <taxon>Fungi</taxon>
        <taxon>Dikarya</taxon>
        <taxon>Ascomycota</taxon>
        <taxon>Pezizomycotina</taxon>
        <taxon>Leotiomycetes</taxon>
        <taxon>Helotiales</taxon>
        <taxon>Hyaloscyphaceae</taxon>
        <taxon>Hyaloscypha</taxon>
    </lineage>
</organism>
<dbReference type="Proteomes" id="UP000235672">
    <property type="component" value="Unassembled WGS sequence"/>
</dbReference>
<gene>
    <name evidence="1" type="ORF">NA56DRAFT_587150</name>
</gene>
<dbReference type="InterPro" id="IPR051654">
    <property type="entry name" value="Meroterpenoid_MTases"/>
</dbReference>
<name>A0A2J6PEP8_9HELO</name>
<dbReference type="OrthoDB" id="2094832at2759"/>
<dbReference type="InterPro" id="IPR029063">
    <property type="entry name" value="SAM-dependent_MTases_sf"/>
</dbReference>
<evidence type="ECO:0008006" key="3">
    <source>
        <dbReference type="Google" id="ProtNLM"/>
    </source>
</evidence>
<dbReference type="EMBL" id="KZ613549">
    <property type="protein sequence ID" value="PMD12469.1"/>
    <property type="molecule type" value="Genomic_DNA"/>
</dbReference>
<dbReference type="PANTHER" id="PTHR35897">
    <property type="entry name" value="METHYLTRANSFERASE AUSD"/>
    <property type="match status" value="1"/>
</dbReference>
<dbReference type="PANTHER" id="PTHR35897:SF2">
    <property type="entry name" value="METHYLTRANSFERASE DOMAIN-CONTAINING PROTEIN"/>
    <property type="match status" value="1"/>
</dbReference>
<sequence>MTDSPVPSRLEKFSKENPWYYKDLTGHLAPISRKLLEEYSHIPPEDVDSHVYKLRDILWSQAPYPCIGEFKFLTLNLPKHPKYKHLLSLLRPSPPGPGPFMLDLGCCIAQELRSLAHAGIPSTNLFGSDVVSSYLTTSCELFNDASTFQATLVPANIFSPTLFEDSFKGWENKFTVVHAGLFLHLFNHEQQIAVCERVVKLMKAEKGSMFLGEMVGCRGGGYRGPKQTDFWAKGGERKQFLHDEESFAKLWGDVAEVTGTKGQWKVESTFRERAPGEGDADGESKGRAFFTGEGIGWIKFSVERI</sequence>
<dbReference type="Gene3D" id="3.40.50.150">
    <property type="entry name" value="Vaccinia Virus protein VP39"/>
    <property type="match status" value="1"/>
</dbReference>
<reference evidence="1 2" key="1">
    <citation type="submission" date="2016-05" db="EMBL/GenBank/DDBJ databases">
        <title>A degradative enzymes factory behind the ericoid mycorrhizal symbiosis.</title>
        <authorList>
            <consortium name="DOE Joint Genome Institute"/>
            <person name="Martino E."/>
            <person name="Morin E."/>
            <person name="Grelet G."/>
            <person name="Kuo A."/>
            <person name="Kohler A."/>
            <person name="Daghino S."/>
            <person name="Barry K."/>
            <person name="Choi C."/>
            <person name="Cichocki N."/>
            <person name="Clum A."/>
            <person name="Copeland A."/>
            <person name="Hainaut M."/>
            <person name="Haridas S."/>
            <person name="Labutti K."/>
            <person name="Lindquist E."/>
            <person name="Lipzen A."/>
            <person name="Khouja H.-R."/>
            <person name="Murat C."/>
            <person name="Ohm R."/>
            <person name="Olson A."/>
            <person name="Spatafora J."/>
            <person name="Veneault-Fourrey C."/>
            <person name="Henrissat B."/>
            <person name="Grigoriev I."/>
            <person name="Martin F."/>
            <person name="Perotto S."/>
        </authorList>
    </citation>
    <scope>NUCLEOTIDE SEQUENCE [LARGE SCALE GENOMIC DNA]</scope>
    <source>
        <strain evidence="1 2">UAMH 7357</strain>
    </source>
</reference>
<dbReference type="SUPFAM" id="SSF53335">
    <property type="entry name" value="S-adenosyl-L-methionine-dependent methyltransferases"/>
    <property type="match status" value="1"/>
</dbReference>
<accession>A0A2J6PEP8</accession>
<keyword evidence="2" id="KW-1185">Reference proteome</keyword>
<protein>
    <recommendedName>
        <fullName evidence="3">Methyltransferase domain-containing protein</fullName>
    </recommendedName>
</protein>
<dbReference type="AlphaFoldDB" id="A0A2J6PEP8"/>
<proteinExistence type="predicted"/>
<evidence type="ECO:0000313" key="1">
    <source>
        <dbReference type="EMBL" id="PMD12469.1"/>
    </source>
</evidence>